<dbReference type="OrthoDB" id="189220at2759"/>
<dbReference type="Proteomes" id="UP000018050">
    <property type="component" value="Unassembled WGS sequence"/>
</dbReference>
<sequence length="112" mass="12784">MESQKEAKKSSTAIEELIFQVKECNNIVRLARLRGPRADVTDDLLQIEQLLEKILEMLTASGNLYSVRFTEAAKQNDVQRQFIELYNTAEKHRKEDSNLGSKSGRLTTAQSR</sequence>
<keyword evidence="3" id="KW-1185">Reference proteome</keyword>
<dbReference type="VEuPathDB" id="ToxoDB:EAH_00066910"/>
<evidence type="ECO:0000313" key="2">
    <source>
        <dbReference type="EMBL" id="CDI82544.1"/>
    </source>
</evidence>
<feature type="region of interest" description="Disordered" evidence="1">
    <location>
        <begin position="92"/>
        <end position="112"/>
    </location>
</feature>
<accession>U6GVI0</accession>
<dbReference type="RefSeq" id="XP_013248092.1">
    <property type="nucleotide sequence ID" value="XM_013392638.1"/>
</dbReference>
<dbReference type="EMBL" id="HG672528">
    <property type="protein sequence ID" value="CDI82544.1"/>
    <property type="molecule type" value="Genomic_DNA"/>
</dbReference>
<evidence type="ECO:0000313" key="3">
    <source>
        <dbReference type="Proteomes" id="UP000018050"/>
    </source>
</evidence>
<proteinExistence type="predicted"/>
<protein>
    <submittedName>
        <fullName evidence="2">Uncharacterized protein</fullName>
    </submittedName>
</protein>
<dbReference type="GeneID" id="25274761"/>
<dbReference type="AlphaFoldDB" id="U6GVI0"/>
<reference evidence="2" key="1">
    <citation type="submission" date="2013-10" db="EMBL/GenBank/DDBJ databases">
        <title>Genomic analysis of the causative agents of coccidiosis in chickens.</title>
        <authorList>
            <person name="Reid A.J."/>
            <person name="Blake D."/>
            <person name="Billington K."/>
            <person name="Browne H."/>
            <person name="Dunn M."/>
            <person name="Hung S."/>
            <person name="Kawahara F."/>
            <person name="Miranda-Saavedra D."/>
            <person name="Mourier T."/>
            <person name="Nagra H."/>
            <person name="Otto T.D."/>
            <person name="Rawlings N."/>
            <person name="Sanchez A."/>
            <person name="Sanders M."/>
            <person name="Subramaniam C."/>
            <person name="Tay Y."/>
            <person name="Dear P."/>
            <person name="Doerig C."/>
            <person name="Gruber A."/>
            <person name="Parkinson J."/>
            <person name="Shirley M."/>
            <person name="Wan K.L."/>
            <person name="Berriman M."/>
            <person name="Tomley F."/>
            <person name="Pain A."/>
        </authorList>
    </citation>
    <scope>NUCLEOTIDE SEQUENCE [LARGE SCALE GENOMIC DNA]</scope>
    <source>
        <strain evidence="2">Houghton</strain>
    </source>
</reference>
<gene>
    <name evidence="2" type="ORF">EAH_00066910</name>
</gene>
<name>U6GVI0_EIMAC</name>
<feature type="compositionally biased region" description="Polar residues" evidence="1">
    <location>
        <begin position="98"/>
        <end position="112"/>
    </location>
</feature>
<feature type="non-terminal residue" evidence="2">
    <location>
        <position position="112"/>
    </location>
</feature>
<reference evidence="2" key="2">
    <citation type="submission" date="2013-10" db="EMBL/GenBank/DDBJ databases">
        <authorList>
            <person name="Aslett M."/>
        </authorList>
    </citation>
    <scope>NUCLEOTIDE SEQUENCE [LARGE SCALE GENOMIC DNA]</scope>
    <source>
        <strain evidence="2">Houghton</strain>
    </source>
</reference>
<organism evidence="2 3">
    <name type="scientific">Eimeria acervulina</name>
    <name type="common">Coccidian parasite</name>
    <dbReference type="NCBI Taxonomy" id="5801"/>
    <lineage>
        <taxon>Eukaryota</taxon>
        <taxon>Sar</taxon>
        <taxon>Alveolata</taxon>
        <taxon>Apicomplexa</taxon>
        <taxon>Conoidasida</taxon>
        <taxon>Coccidia</taxon>
        <taxon>Eucoccidiorida</taxon>
        <taxon>Eimeriorina</taxon>
        <taxon>Eimeriidae</taxon>
        <taxon>Eimeria</taxon>
    </lineage>
</organism>
<evidence type="ECO:0000256" key="1">
    <source>
        <dbReference type="SAM" id="MobiDB-lite"/>
    </source>
</evidence>